<evidence type="ECO:0000313" key="2">
    <source>
        <dbReference type="EMBL" id="KAH0594869.1"/>
    </source>
</evidence>
<evidence type="ECO:0000256" key="1">
    <source>
        <dbReference type="SAM" id="MobiDB-lite"/>
    </source>
</evidence>
<keyword evidence="3" id="KW-1185">Reference proteome</keyword>
<sequence length="136" mass="14427">MEQGRSAHKSQLPPSSAPRCGTRSFSAEAQTVIDATSIDWDNGGMSQHNGARVGRLASAFLWLILPTSAANDDIISTQEPGMDRRSQARPQAPAEAPVSAKVVAPQMFRSSQPSANALSPSRRRASALSVHLHLGV</sequence>
<accession>A0A9P8S555</accession>
<name>A0A9P8S555_9HYPO</name>
<reference evidence="2 3" key="1">
    <citation type="submission" date="2020-07" db="EMBL/GenBank/DDBJ databases">
        <title>Metarhizium humberi genome.</title>
        <authorList>
            <person name="Lysoe E."/>
        </authorList>
    </citation>
    <scope>NUCLEOTIDE SEQUENCE [LARGE SCALE GENOMIC DNA]</scope>
    <source>
        <strain evidence="2 3">ESALQ1638</strain>
    </source>
</reference>
<feature type="region of interest" description="Disordered" evidence="1">
    <location>
        <begin position="1"/>
        <end position="24"/>
    </location>
</feature>
<protein>
    <submittedName>
        <fullName evidence="2">Uncharacterized protein</fullName>
    </submittedName>
</protein>
<dbReference type="EMBL" id="JACEFI010000014">
    <property type="protein sequence ID" value="KAH0594869.1"/>
    <property type="molecule type" value="Genomic_DNA"/>
</dbReference>
<organism evidence="2 3">
    <name type="scientific">Metarhizium humberi</name>
    <dbReference type="NCBI Taxonomy" id="2596975"/>
    <lineage>
        <taxon>Eukaryota</taxon>
        <taxon>Fungi</taxon>
        <taxon>Dikarya</taxon>
        <taxon>Ascomycota</taxon>
        <taxon>Pezizomycotina</taxon>
        <taxon>Sordariomycetes</taxon>
        <taxon>Hypocreomycetidae</taxon>
        <taxon>Hypocreales</taxon>
        <taxon>Clavicipitaceae</taxon>
        <taxon>Metarhizium</taxon>
    </lineage>
</organism>
<proteinExistence type="predicted"/>
<gene>
    <name evidence="2" type="ORF">MHUMG1_07166</name>
</gene>
<comment type="caution">
    <text evidence="2">The sequence shown here is derived from an EMBL/GenBank/DDBJ whole genome shotgun (WGS) entry which is preliminary data.</text>
</comment>
<dbReference type="AlphaFoldDB" id="A0A9P8S555"/>
<dbReference type="Proteomes" id="UP000764110">
    <property type="component" value="Unassembled WGS sequence"/>
</dbReference>
<evidence type="ECO:0000313" key="3">
    <source>
        <dbReference type="Proteomes" id="UP000764110"/>
    </source>
</evidence>